<gene>
    <name evidence="2" type="ORF">GRX66_00840</name>
</gene>
<evidence type="ECO:0000313" key="3">
    <source>
        <dbReference type="Proteomes" id="UP000471521"/>
    </source>
</evidence>
<evidence type="ECO:0000256" key="1">
    <source>
        <dbReference type="SAM" id="Phobius"/>
    </source>
</evidence>
<dbReference type="RefSeq" id="WP_159524814.1">
    <property type="nucleotide sequence ID" value="NZ_WUUU01000002.1"/>
</dbReference>
<name>A0A6B0SE59_9EURY</name>
<dbReference type="Proteomes" id="UP000471521">
    <property type="component" value="Unassembled WGS sequence"/>
</dbReference>
<keyword evidence="1" id="KW-0812">Transmembrane</keyword>
<organism evidence="2 3">
    <name type="scientific">Halobacterium bonnevillei</name>
    <dbReference type="NCBI Taxonomy" id="2692200"/>
    <lineage>
        <taxon>Archaea</taxon>
        <taxon>Methanobacteriati</taxon>
        <taxon>Methanobacteriota</taxon>
        <taxon>Stenosarchaea group</taxon>
        <taxon>Halobacteria</taxon>
        <taxon>Halobacteriales</taxon>
        <taxon>Halobacteriaceae</taxon>
        <taxon>Halobacterium</taxon>
    </lineage>
</organism>
<proteinExistence type="predicted"/>
<protein>
    <submittedName>
        <fullName evidence="2">Uncharacterized protein</fullName>
    </submittedName>
</protein>
<dbReference type="OrthoDB" id="308375at2157"/>
<dbReference type="EMBL" id="WUUU01000002">
    <property type="protein sequence ID" value="MXR19217.1"/>
    <property type="molecule type" value="Genomic_DNA"/>
</dbReference>
<keyword evidence="1" id="KW-1133">Transmembrane helix</keyword>
<comment type="caution">
    <text evidence="2">The sequence shown here is derived from an EMBL/GenBank/DDBJ whole genome shotgun (WGS) entry which is preliminary data.</text>
</comment>
<accession>A0A6B0SE59</accession>
<reference evidence="2 3" key="1">
    <citation type="submission" date="2019-12" db="EMBL/GenBank/DDBJ databases">
        <title>Isolation and characterization of three novel carbon monoxide-oxidizing members of Halobacteria from salione crusts and soils.</title>
        <authorList>
            <person name="Myers M.R."/>
            <person name="King G.M."/>
        </authorList>
    </citation>
    <scope>NUCLEOTIDE SEQUENCE [LARGE SCALE GENOMIC DNA]</scope>
    <source>
        <strain evidence="2 3">PCN9</strain>
    </source>
</reference>
<dbReference type="AlphaFoldDB" id="A0A6B0SE59"/>
<keyword evidence="1" id="KW-0472">Membrane</keyword>
<keyword evidence="3" id="KW-1185">Reference proteome</keyword>
<feature type="transmembrane region" description="Helical" evidence="1">
    <location>
        <begin position="36"/>
        <end position="57"/>
    </location>
</feature>
<feature type="transmembrane region" description="Helical" evidence="1">
    <location>
        <begin position="6"/>
        <end position="24"/>
    </location>
</feature>
<sequence>MLLEILLGAGLVVGAVVAALVDLDCGRRALPARSRLAWTLGCGGGSVAGFLVPYVFYQELTSLYVRVLKPRPITVHSREWLAIALTTGLTICAVLVGLYLAGSRFRNWTAAETQ</sequence>
<feature type="transmembrane region" description="Helical" evidence="1">
    <location>
        <begin position="80"/>
        <end position="101"/>
    </location>
</feature>
<evidence type="ECO:0000313" key="2">
    <source>
        <dbReference type="EMBL" id="MXR19217.1"/>
    </source>
</evidence>